<evidence type="ECO:0000256" key="3">
    <source>
        <dbReference type="SAM" id="MobiDB-lite"/>
    </source>
</evidence>
<keyword evidence="4" id="KW-0732">Signal</keyword>
<evidence type="ECO:0000256" key="2">
    <source>
        <dbReference type="ARBA" id="ARBA00022833"/>
    </source>
</evidence>
<dbReference type="Pfam" id="PF04998">
    <property type="entry name" value="RNA_pol_Rpb1_5"/>
    <property type="match status" value="1"/>
</dbReference>
<feature type="compositionally biased region" description="Basic residues" evidence="3">
    <location>
        <begin position="155"/>
        <end position="164"/>
    </location>
</feature>
<evidence type="ECO:0000313" key="7">
    <source>
        <dbReference type="Proteomes" id="UP000266723"/>
    </source>
</evidence>
<protein>
    <recommendedName>
        <fullName evidence="1">DNA-directed RNA polymerase</fullName>
        <ecNumber evidence="1">2.7.7.6</ecNumber>
    </recommendedName>
</protein>
<feature type="chain" id="PRO_5046457009" description="DNA-directed RNA polymerase" evidence="4">
    <location>
        <begin position="23"/>
        <end position="198"/>
    </location>
</feature>
<dbReference type="EMBL" id="QGKV02001556">
    <property type="protein sequence ID" value="KAF3516121.1"/>
    <property type="molecule type" value="Genomic_DNA"/>
</dbReference>
<sequence>MFGNDLNLLWSLIFICHPGVVADFRDLDFDDSYKSTYHASYKWIRLKDRVQRLNTFHLAGRGEMNVTLGISRLQEILMTATTDIKTPIMTCLLRKGKTKDDSERRSLRMLTHDNLFQQVGEEQLWLADETVLPHFSSLKLESHVDSSEIVERLRAHGTKRRKGTNTKSVPAEDENGKTDVNVLKIVREINLDHLGNVG</sequence>
<keyword evidence="2" id="KW-0862">Zinc</keyword>
<name>A0ABQ7APV3_BRACR</name>
<reference evidence="6 7" key="1">
    <citation type="journal article" date="2020" name="BMC Genomics">
        <title>Intraspecific diversification of the crop wild relative Brassica cretica Lam. using demographic model selection.</title>
        <authorList>
            <person name="Kioukis A."/>
            <person name="Michalopoulou V.A."/>
            <person name="Briers L."/>
            <person name="Pirintsos S."/>
            <person name="Studholme D.J."/>
            <person name="Pavlidis P."/>
            <person name="Sarris P.F."/>
        </authorList>
    </citation>
    <scope>NUCLEOTIDE SEQUENCE [LARGE SCALE GENOMIC DNA]</scope>
    <source>
        <strain evidence="7">cv. PFS-1207/04</strain>
    </source>
</reference>
<dbReference type="Proteomes" id="UP000266723">
    <property type="component" value="Unassembled WGS sequence"/>
</dbReference>
<evidence type="ECO:0000313" key="6">
    <source>
        <dbReference type="EMBL" id="KAF3516121.1"/>
    </source>
</evidence>
<gene>
    <name evidence="6" type="ORF">DY000_02061615</name>
</gene>
<evidence type="ECO:0000259" key="5">
    <source>
        <dbReference type="Pfam" id="PF04998"/>
    </source>
</evidence>
<feature type="region of interest" description="Disordered" evidence="3">
    <location>
        <begin position="155"/>
        <end position="175"/>
    </location>
</feature>
<evidence type="ECO:0000256" key="4">
    <source>
        <dbReference type="SAM" id="SignalP"/>
    </source>
</evidence>
<proteinExistence type="predicted"/>
<keyword evidence="7" id="KW-1185">Reference proteome</keyword>
<comment type="caution">
    <text evidence="6">The sequence shown here is derived from an EMBL/GenBank/DDBJ whole genome shotgun (WGS) entry which is preliminary data.</text>
</comment>
<evidence type="ECO:0000256" key="1">
    <source>
        <dbReference type="ARBA" id="ARBA00012418"/>
    </source>
</evidence>
<organism evidence="6 7">
    <name type="scientific">Brassica cretica</name>
    <name type="common">Mustard</name>
    <dbReference type="NCBI Taxonomy" id="69181"/>
    <lineage>
        <taxon>Eukaryota</taxon>
        <taxon>Viridiplantae</taxon>
        <taxon>Streptophyta</taxon>
        <taxon>Embryophyta</taxon>
        <taxon>Tracheophyta</taxon>
        <taxon>Spermatophyta</taxon>
        <taxon>Magnoliopsida</taxon>
        <taxon>eudicotyledons</taxon>
        <taxon>Gunneridae</taxon>
        <taxon>Pentapetalae</taxon>
        <taxon>rosids</taxon>
        <taxon>malvids</taxon>
        <taxon>Brassicales</taxon>
        <taxon>Brassicaceae</taxon>
        <taxon>Brassiceae</taxon>
        <taxon>Brassica</taxon>
    </lineage>
</organism>
<feature type="signal peptide" evidence="4">
    <location>
        <begin position="1"/>
        <end position="22"/>
    </location>
</feature>
<feature type="domain" description="RNA polymerase Rpb1" evidence="5">
    <location>
        <begin position="53"/>
        <end position="157"/>
    </location>
</feature>
<dbReference type="SUPFAM" id="SSF64484">
    <property type="entry name" value="beta and beta-prime subunits of DNA dependent RNA-polymerase"/>
    <property type="match status" value="1"/>
</dbReference>
<dbReference type="EC" id="2.7.7.6" evidence="1"/>
<accession>A0ABQ7APV3</accession>
<dbReference type="InterPro" id="IPR007081">
    <property type="entry name" value="RNA_pol_Rpb1_5"/>
</dbReference>